<keyword evidence="5" id="KW-0443">Lipid metabolism</keyword>
<keyword evidence="4" id="KW-0560">Oxidoreductase</keyword>
<dbReference type="GO" id="GO:0016020">
    <property type="term" value="C:membrane"/>
    <property type="evidence" value="ECO:0007669"/>
    <property type="project" value="GOC"/>
</dbReference>
<dbReference type="PANTHER" id="PTHR21624">
    <property type="entry name" value="STEROL DESATURASE-RELATED PROTEIN"/>
    <property type="match status" value="1"/>
</dbReference>
<evidence type="ECO:0000256" key="3">
    <source>
        <dbReference type="ARBA" id="ARBA00022989"/>
    </source>
</evidence>
<dbReference type="GO" id="GO:0008610">
    <property type="term" value="P:lipid biosynthetic process"/>
    <property type="evidence" value="ECO:0007669"/>
    <property type="project" value="InterPro"/>
</dbReference>
<name>A0A8W8NAL1_MAGGI</name>
<evidence type="ECO:0000259" key="7">
    <source>
        <dbReference type="Pfam" id="PF04116"/>
    </source>
</evidence>
<evidence type="ECO:0000313" key="9">
    <source>
        <dbReference type="Proteomes" id="UP000005408"/>
    </source>
</evidence>
<proteinExistence type="predicted"/>
<evidence type="ECO:0000256" key="6">
    <source>
        <dbReference type="ARBA" id="ARBA00023136"/>
    </source>
</evidence>
<accession>A0A8W8NAL1</accession>
<evidence type="ECO:0000256" key="1">
    <source>
        <dbReference type="ARBA" id="ARBA00004127"/>
    </source>
</evidence>
<comment type="subcellular location">
    <subcellularLocation>
        <location evidence="1">Endomembrane system</location>
        <topology evidence="1">Multi-pass membrane protein</topology>
    </subcellularLocation>
</comment>
<dbReference type="AlphaFoldDB" id="A0A8W8NAL1"/>
<dbReference type="EnsemblMetazoa" id="G6058.5">
    <property type="protein sequence ID" value="G6058.5:cds"/>
    <property type="gene ID" value="G6058"/>
</dbReference>
<evidence type="ECO:0000256" key="5">
    <source>
        <dbReference type="ARBA" id="ARBA00023098"/>
    </source>
</evidence>
<dbReference type="GO" id="GO:0005783">
    <property type="term" value="C:endoplasmic reticulum"/>
    <property type="evidence" value="ECO:0007669"/>
    <property type="project" value="TreeGrafter"/>
</dbReference>
<evidence type="ECO:0000256" key="4">
    <source>
        <dbReference type="ARBA" id="ARBA00023002"/>
    </source>
</evidence>
<dbReference type="GO" id="GO:0005506">
    <property type="term" value="F:iron ion binding"/>
    <property type="evidence" value="ECO:0007669"/>
    <property type="project" value="InterPro"/>
</dbReference>
<keyword evidence="9" id="KW-1185">Reference proteome</keyword>
<dbReference type="PANTHER" id="PTHR21624:SF1">
    <property type="entry name" value="ALKYLGLYCEROL MONOOXYGENASE"/>
    <property type="match status" value="1"/>
</dbReference>
<dbReference type="GO" id="GO:0050479">
    <property type="term" value="F:glyceryl-ether monooxygenase activity"/>
    <property type="evidence" value="ECO:0007669"/>
    <property type="project" value="TreeGrafter"/>
</dbReference>
<protein>
    <recommendedName>
        <fullName evidence="7">Fatty acid hydroxylase domain-containing protein</fullName>
    </recommendedName>
</protein>
<feature type="domain" description="Fatty acid hydroxylase" evidence="7">
    <location>
        <begin position="113"/>
        <end position="166"/>
    </location>
</feature>
<reference evidence="8" key="1">
    <citation type="submission" date="2022-08" db="UniProtKB">
        <authorList>
            <consortium name="EnsemblMetazoa"/>
        </authorList>
    </citation>
    <scope>IDENTIFICATION</scope>
    <source>
        <strain evidence="8">05x7-T-G4-1.051#20</strain>
    </source>
</reference>
<keyword evidence="2" id="KW-0812">Transmembrane</keyword>
<keyword evidence="3" id="KW-1133">Transmembrane helix</keyword>
<dbReference type="InterPro" id="IPR051689">
    <property type="entry name" value="Sterol_desaturase/TMEM195"/>
</dbReference>
<evidence type="ECO:0000313" key="8">
    <source>
        <dbReference type="EnsemblMetazoa" id="G6058.5:cds"/>
    </source>
</evidence>
<dbReference type="GO" id="GO:0006643">
    <property type="term" value="P:membrane lipid metabolic process"/>
    <property type="evidence" value="ECO:0007669"/>
    <property type="project" value="TreeGrafter"/>
</dbReference>
<dbReference type="InterPro" id="IPR006694">
    <property type="entry name" value="Fatty_acid_hydroxylase"/>
</dbReference>
<dbReference type="Proteomes" id="UP000005408">
    <property type="component" value="Unassembled WGS sequence"/>
</dbReference>
<organism evidence="8 9">
    <name type="scientific">Magallana gigas</name>
    <name type="common">Pacific oyster</name>
    <name type="synonym">Crassostrea gigas</name>
    <dbReference type="NCBI Taxonomy" id="29159"/>
    <lineage>
        <taxon>Eukaryota</taxon>
        <taxon>Metazoa</taxon>
        <taxon>Spiralia</taxon>
        <taxon>Lophotrochozoa</taxon>
        <taxon>Mollusca</taxon>
        <taxon>Bivalvia</taxon>
        <taxon>Autobranchia</taxon>
        <taxon>Pteriomorphia</taxon>
        <taxon>Ostreida</taxon>
        <taxon>Ostreoidea</taxon>
        <taxon>Ostreidae</taxon>
        <taxon>Magallana</taxon>
    </lineage>
</organism>
<evidence type="ECO:0000256" key="2">
    <source>
        <dbReference type="ARBA" id="ARBA00022692"/>
    </source>
</evidence>
<keyword evidence="6" id="KW-0472">Membrane</keyword>
<dbReference type="Pfam" id="PF04116">
    <property type="entry name" value="FA_hydroxylase"/>
    <property type="match status" value="1"/>
</dbReference>
<sequence>MESSVLTKVFTGLRRLFYAVSPSETSFPTVDEVPKYVDEAIPFFIGLVILEVPILYWKGKKLPRFNDSFSSLANGLLSLLHGLLFRSVELTTYVWVYERFNVINLPWDSAWTWLLGFIGVDFGYYWVHRCGHEVNIIWAAHQTHHSSEDYNRTTALRQSCVLRYISWICHLQYMWDVFKETEGLGNKLAVIWKGPGWAPGKPRTGLIEDIPDAVW</sequence>